<name>A0ABV8WXX5_9BACI</name>
<evidence type="ECO:0000256" key="2">
    <source>
        <dbReference type="SAM" id="SignalP"/>
    </source>
</evidence>
<dbReference type="EMBL" id="JBHSDT010000004">
    <property type="protein sequence ID" value="MFC4403226.1"/>
    <property type="molecule type" value="Genomic_DNA"/>
</dbReference>
<feature type="signal peptide" evidence="2">
    <location>
        <begin position="1"/>
        <end position="18"/>
    </location>
</feature>
<dbReference type="Gene3D" id="2.60.40.2360">
    <property type="entry name" value="Intracellular proteinase inhibitor BsuPI"/>
    <property type="match status" value="1"/>
</dbReference>
<dbReference type="RefSeq" id="WP_390251553.1">
    <property type="nucleotide sequence ID" value="NZ_JBHSDT010000004.1"/>
</dbReference>
<dbReference type="Pfam" id="PF12690">
    <property type="entry name" value="BsuPI"/>
    <property type="match status" value="1"/>
</dbReference>
<proteinExistence type="predicted"/>
<reference evidence="5" key="1">
    <citation type="journal article" date="2019" name="Int. J. Syst. Evol. Microbiol.">
        <title>The Global Catalogue of Microorganisms (GCM) 10K type strain sequencing project: providing services to taxonomists for standard genome sequencing and annotation.</title>
        <authorList>
            <consortium name="The Broad Institute Genomics Platform"/>
            <consortium name="The Broad Institute Genome Sequencing Center for Infectious Disease"/>
            <person name="Wu L."/>
            <person name="Ma J."/>
        </authorList>
    </citation>
    <scope>NUCLEOTIDE SEQUENCE [LARGE SCALE GENOMIC DNA]</scope>
    <source>
        <strain evidence="5">CCUG 37865</strain>
    </source>
</reference>
<sequence length="276" mass="31287">MKKLSMLLVLLMFSFTVACGETNSETETEGDQSNTQEKEESESAETESVMDHVEVVTEAVQQDDGIHFRFELINQHSEDVLVTFPSGKQYDIIVKKGDELVYQYSDDKVFTEALVEETIESGESKVWEEVWQPGQEVEPGEYSVEMQLLPSKLGQEDVEEGLFTNNFTVQIADRAEETSADGDELIRNVEVTGENGSYQVTGEVHPSIGNLYYEVEDGHNYLVEKTEIPVEGEDWYTFSIDVSIAEKDLPFNGVIMMMIFNEDRSYTVPVQLEQIQ</sequence>
<dbReference type="Proteomes" id="UP001595882">
    <property type="component" value="Unassembled WGS sequence"/>
</dbReference>
<dbReference type="InterPro" id="IPR038144">
    <property type="entry name" value="IPI"/>
</dbReference>
<gene>
    <name evidence="4" type="ORF">ACFOY7_09060</name>
</gene>
<feature type="chain" id="PRO_5045888456" description="Intracellular proteinase inhibitor BsuPI domain-containing protein" evidence="2">
    <location>
        <begin position="19"/>
        <end position="276"/>
    </location>
</feature>
<evidence type="ECO:0000313" key="4">
    <source>
        <dbReference type="EMBL" id="MFC4403226.1"/>
    </source>
</evidence>
<comment type="caution">
    <text evidence="4">The sequence shown here is derived from an EMBL/GenBank/DDBJ whole genome shotgun (WGS) entry which is preliminary data.</text>
</comment>
<organism evidence="4 5">
    <name type="scientific">Gracilibacillus xinjiangensis</name>
    <dbReference type="NCBI Taxonomy" id="1193282"/>
    <lineage>
        <taxon>Bacteria</taxon>
        <taxon>Bacillati</taxon>
        <taxon>Bacillota</taxon>
        <taxon>Bacilli</taxon>
        <taxon>Bacillales</taxon>
        <taxon>Bacillaceae</taxon>
        <taxon>Gracilibacillus</taxon>
    </lineage>
</organism>
<keyword evidence="5" id="KW-1185">Reference proteome</keyword>
<dbReference type="PROSITE" id="PS51257">
    <property type="entry name" value="PROKAR_LIPOPROTEIN"/>
    <property type="match status" value="1"/>
</dbReference>
<dbReference type="InterPro" id="IPR020481">
    <property type="entry name" value="Intracell_prot_inh_BsuPI"/>
</dbReference>
<keyword evidence="2" id="KW-0732">Signal</keyword>
<feature type="region of interest" description="Disordered" evidence="1">
    <location>
        <begin position="22"/>
        <end position="49"/>
    </location>
</feature>
<accession>A0ABV8WXX5</accession>
<evidence type="ECO:0000259" key="3">
    <source>
        <dbReference type="Pfam" id="PF12690"/>
    </source>
</evidence>
<evidence type="ECO:0000256" key="1">
    <source>
        <dbReference type="SAM" id="MobiDB-lite"/>
    </source>
</evidence>
<feature type="domain" description="Intracellular proteinase inhibitor BsuPI" evidence="3">
    <location>
        <begin position="55"/>
        <end position="149"/>
    </location>
</feature>
<protein>
    <recommendedName>
        <fullName evidence="3">Intracellular proteinase inhibitor BsuPI domain-containing protein</fullName>
    </recommendedName>
</protein>
<evidence type="ECO:0000313" key="5">
    <source>
        <dbReference type="Proteomes" id="UP001595882"/>
    </source>
</evidence>